<sequence>MTTSLILSACVAVNPKPTMEEQMVKSEARIALGLRYFQQGNMIKARENLYKALNHAPNYHRALVAVAYYLSETGETASANTMYLQALRAKPNDGEINNDYAVFLCKQANYNLAQHHFSQAIASPTYFKTSIAYENAAFCALEAKNSTQARYLFERALSHDKNRRQSIINLAQLDILDGQTENACHRLSAFQQRFGAHPLVLKLLKRIGPEVCVPSARELSQ</sequence>
<evidence type="ECO:0000313" key="2">
    <source>
        <dbReference type="EMBL" id="MDN3610140.1"/>
    </source>
</evidence>
<dbReference type="InterPro" id="IPR019734">
    <property type="entry name" value="TPR_rpt"/>
</dbReference>
<dbReference type="InterPro" id="IPR044624">
    <property type="entry name" value="Mbb1-like"/>
</dbReference>
<dbReference type="InterPro" id="IPR011990">
    <property type="entry name" value="TPR-like_helical_dom_sf"/>
</dbReference>
<evidence type="ECO:0000313" key="3">
    <source>
        <dbReference type="Proteomes" id="UP001238540"/>
    </source>
</evidence>
<dbReference type="Proteomes" id="UP001238540">
    <property type="component" value="Unassembled WGS sequence"/>
</dbReference>
<dbReference type="RefSeq" id="WP_170881951.1">
    <property type="nucleotide sequence ID" value="NZ_JAUFQC010000001.1"/>
</dbReference>
<dbReference type="SUPFAM" id="SSF48452">
    <property type="entry name" value="TPR-like"/>
    <property type="match status" value="1"/>
</dbReference>
<dbReference type="InterPro" id="IPR013360">
    <property type="entry name" value="Pilus_4_PilW"/>
</dbReference>
<name>A0ABT8BSQ3_9VIBR</name>
<reference evidence="3" key="1">
    <citation type="journal article" date="2019" name="Int. J. Syst. Evol. Microbiol.">
        <title>The Global Catalogue of Microorganisms (GCM) 10K type strain sequencing project: providing services to taxonomists for standard genome sequencing and annotation.</title>
        <authorList>
            <consortium name="The Broad Institute Genomics Platform"/>
            <consortium name="The Broad Institute Genome Sequencing Center for Infectious Disease"/>
            <person name="Wu L."/>
            <person name="Ma J."/>
        </authorList>
    </citation>
    <scope>NUCLEOTIDE SEQUENCE [LARGE SCALE GENOMIC DNA]</scope>
    <source>
        <strain evidence="3">CECT 7398</strain>
    </source>
</reference>
<dbReference type="EMBL" id="JAUFQC010000001">
    <property type="protein sequence ID" value="MDN3610140.1"/>
    <property type="molecule type" value="Genomic_DNA"/>
</dbReference>
<protein>
    <submittedName>
        <fullName evidence="2">Type IV pilus biogenesis/stability protein PilW</fullName>
    </submittedName>
</protein>
<comment type="caution">
    <text evidence="2">The sequence shown here is derived from an EMBL/GenBank/DDBJ whole genome shotgun (WGS) entry which is preliminary data.</text>
</comment>
<accession>A0ABT8BSQ3</accession>
<proteinExistence type="predicted"/>
<evidence type="ECO:0000256" key="1">
    <source>
        <dbReference type="PROSITE-ProRule" id="PRU00339"/>
    </source>
</evidence>
<dbReference type="SMART" id="SM00028">
    <property type="entry name" value="TPR"/>
    <property type="match status" value="3"/>
</dbReference>
<keyword evidence="3" id="KW-1185">Reference proteome</keyword>
<dbReference type="PROSITE" id="PS50005">
    <property type="entry name" value="TPR"/>
    <property type="match status" value="1"/>
</dbReference>
<dbReference type="NCBIfam" id="TIGR02521">
    <property type="entry name" value="type_IV_pilW"/>
    <property type="match status" value="1"/>
</dbReference>
<dbReference type="PANTHER" id="PTHR44917:SF1">
    <property type="entry name" value="PROTEIN HIGH CHLOROPHYLL FLUORESCENT 107"/>
    <property type="match status" value="1"/>
</dbReference>
<dbReference type="PANTHER" id="PTHR44917">
    <property type="entry name" value="PROTEIN HIGH CHLOROPHYLL FLUORESCENT 107"/>
    <property type="match status" value="1"/>
</dbReference>
<keyword evidence="1" id="KW-0802">TPR repeat</keyword>
<feature type="repeat" description="TPR" evidence="1">
    <location>
        <begin position="26"/>
        <end position="59"/>
    </location>
</feature>
<dbReference type="Gene3D" id="1.25.40.10">
    <property type="entry name" value="Tetratricopeptide repeat domain"/>
    <property type="match status" value="1"/>
</dbReference>
<organism evidence="2 3">
    <name type="scientific">Vibrio ostreicida</name>
    <dbReference type="NCBI Taxonomy" id="526588"/>
    <lineage>
        <taxon>Bacteria</taxon>
        <taxon>Pseudomonadati</taxon>
        <taxon>Pseudomonadota</taxon>
        <taxon>Gammaproteobacteria</taxon>
        <taxon>Vibrionales</taxon>
        <taxon>Vibrionaceae</taxon>
        <taxon>Vibrio</taxon>
    </lineage>
</organism>
<gene>
    <name evidence="2" type="primary">pilW</name>
    <name evidence="2" type="ORF">QWZ16_10550</name>
</gene>